<dbReference type="AlphaFoldDB" id="A0AAN7VNB2"/>
<evidence type="ECO:0000313" key="1">
    <source>
        <dbReference type="EMBL" id="KAK5650460.1"/>
    </source>
</evidence>
<dbReference type="InterPro" id="IPR029034">
    <property type="entry name" value="Cystine-knot_cytokine"/>
</dbReference>
<dbReference type="PANTHER" id="PTHR39940">
    <property type="entry name" value="PROTHORACICOTROPIC HORMONE, ISOFORM F"/>
    <property type="match status" value="1"/>
</dbReference>
<protein>
    <recommendedName>
        <fullName evidence="3">Prothoracicotropic hormone</fullName>
    </recommendedName>
</protein>
<proteinExistence type="predicted"/>
<dbReference type="Proteomes" id="UP001329430">
    <property type="component" value="Chromosome 1"/>
</dbReference>
<gene>
    <name evidence="1" type="ORF">RI129_001489</name>
</gene>
<dbReference type="GO" id="GO:0005102">
    <property type="term" value="F:signaling receptor binding"/>
    <property type="evidence" value="ECO:0007669"/>
    <property type="project" value="TreeGrafter"/>
</dbReference>
<dbReference type="SUPFAM" id="SSF57501">
    <property type="entry name" value="Cystine-knot cytokines"/>
    <property type="match status" value="1"/>
</dbReference>
<evidence type="ECO:0000313" key="2">
    <source>
        <dbReference type="Proteomes" id="UP001329430"/>
    </source>
</evidence>
<name>A0AAN7VNB2_9COLE</name>
<organism evidence="1 2">
    <name type="scientific">Pyrocoelia pectoralis</name>
    <dbReference type="NCBI Taxonomy" id="417401"/>
    <lineage>
        <taxon>Eukaryota</taxon>
        <taxon>Metazoa</taxon>
        <taxon>Ecdysozoa</taxon>
        <taxon>Arthropoda</taxon>
        <taxon>Hexapoda</taxon>
        <taxon>Insecta</taxon>
        <taxon>Pterygota</taxon>
        <taxon>Neoptera</taxon>
        <taxon>Endopterygota</taxon>
        <taxon>Coleoptera</taxon>
        <taxon>Polyphaga</taxon>
        <taxon>Elateriformia</taxon>
        <taxon>Elateroidea</taxon>
        <taxon>Lampyridae</taxon>
        <taxon>Lampyrinae</taxon>
        <taxon>Pyrocoelia</taxon>
    </lineage>
</organism>
<keyword evidence="2" id="KW-1185">Reference proteome</keyword>
<reference evidence="1 2" key="1">
    <citation type="journal article" date="2024" name="Insects">
        <title>An Improved Chromosome-Level Genome Assembly of the Firefly Pyrocoelia pectoralis.</title>
        <authorList>
            <person name="Fu X."/>
            <person name="Meyer-Rochow V.B."/>
            <person name="Ballantyne L."/>
            <person name="Zhu X."/>
        </authorList>
    </citation>
    <scope>NUCLEOTIDE SEQUENCE [LARGE SCALE GENOMIC DNA]</scope>
    <source>
        <strain evidence="1">XCY_ONT2</strain>
    </source>
</reference>
<sequence length="205" mass="23545">MCSSTMNIVKLSKNVRNPLLLVIISSLMWINCQKLETPEWDAERNIEFSKAFDTFAEKPPCTAFNSIDDCEDGQDALMFNWLLKKRKEHIITKPFLTNKSSKAIRTIPIFQKKGLSCSCMAEPHMLELGLMYYPRRLPTVKCKPGGCLGGPYQCRPKEYRVHVLKQKQIEDLDRVDSNSMSIPHNLRDFFIPEEITITVACQCLP</sequence>
<evidence type="ECO:0008006" key="3">
    <source>
        <dbReference type="Google" id="ProtNLM"/>
    </source>
</evidence>
<dbReference type="EMBL" id="JAVRBK010000001">
    <property type="protein sequence ID" value="KAK5650460.1"/>
    <property type="molecule type" value="Genomic_DNA"/>
</dbReference>
<accession>A0AAN7VNB2</accession>
<dbReference type="PANTHER" id="PTHR39940:SF1">
    <property type="entry name" value="PROTHORACICOTROPIC HORMONE, ISOFORM F"/>
    <property type="match status" value="1"/>
</dbReference>
<dbReference type="InterPro" id="IPR052876">
    <property type="entry name" value="Insect_Hormone_Regulators"/>
</dbReference>
<comment type="caution">
    <text evidence="1">The sequence shown here is derived from an EMBL/GenBank/DDBJ whole genome shotgun (WGS) entry which is preliminary data.</text>
</comment>